<proteinExistence type="predicted"/>
<dbReference type="AlphaFoldDB" id="A0A645J5G8"/>
<gene>
    <name evidence="1" type="ORF">SDC9_203398</name>
</gene>
<accession>A0A645J5G8</accession>
<sequence>MYDNAPENDDFVQTNKNTFNALGIYTDPSLYARYMFSKRFGIELNVGGAISFSTPLYFDKVKNYITVYDEKRFVNWSGVRLSVGIVCKL</sequence>
<dbReference type="EMBL" id="VSSQ01125263">
    <property type="protein sequence ID" value="MPN55714.1"/>
    <property type="molecule type" value="Genomic_DNA"/>
</dbReference>
<reference evidence="1" key="1">
    <citation type="submission" date="2019-08" db="EMBL/GenBank/DDBJ databases">
        <authorList>
            <person name="Kucharzyk K."/>
            <person name="Murdoch R.W."/>
            <person name="Higgins S."/>
            <person name="Loffler F."/>
        </authorList>
    </citation>
    <scope>NUCLEOTIDE SEQUENCE</scope>
</reference>
<evidence type="ECO:0000313" key="1">
    <source>
        <dbReference type="EMBL" id="MPN55714.1"/>
    </source>
</evidence>
<comment type="caution">
    <text evidence="1">The sequence shown here is derived from an EMBL/GenBank/DDBJ whole genome shotgun (WGS) entry which is preliminary data.</text>
</comment>
<organism evidence="1">
    <name type="scientific">bioreactor metagenome</name>
    <dbReference type="NCBI Taxonomy" id="1076179"/>
    <lineage>
        <taxon>unclassified sequences</taxon>
        <taxon>metagenomes</taxon>
        <taxon>ecological metagenomes</taxon>
    </lineage>
</organism>
<protein>
    <submittedName>
        <fullName evidence="1">Uncharacterized protein</fullName>
    </submittedName>
</protein>
<name>A0A645J5G8_9ZZZZ</name>